<keyword evidence="1" id="KW-0472">Membrane</keyword>
<feature type="transmembrane region" description="Helical" evidence="1">
    <location>
        <begin position="65"/>
        <end position="82"/>
    </location>
</feature>
<organism evidence="3 4">
    <name type="scientific">Persephonella marina (strain DSM 14350 / EX-H1)</name>
    <dbReference type="NCBI Taxonomy" id="123214"/>
    <lineage>
        <taxon>Bacteria</taxon>
        <taxon>Pseudomonadati</taxon>
        <taxon>Aquificota</taxon>
        <taxon>Aquificia</taxon>
        <taxon>Aquificales</taxon>
        <taxon>Hydrogenothermaceae</taxon>
        <taxon>Persephonella</taxon>
    </lineage>
</organism>
<feature type="transmembrane region" description="Helical" evidence="1">
    <location>
        <begin position="114"/>
        <end position="134"/>
    </location>
</feature>
<dbReference type="RefSeq" id="WP_012676794.1">
    <property type="nucleotide sequence ID" value="NC_012440.1"/>
</dbReference>
<evidence type="ECO:0000313" key="4">
    <source>
        <dbReference type="Proteomes" id="UP000001366"/>
    </source>
</evidence>
<feature type="transmembrane region" description="Helical" evidence="1">
    <location>
        <begin position="146"/>
        <end position="163"/>
    </location>
</feature>
<evidence type="ECO:0000256" key="1">
    <source>
        <dbReference type="SAM" id="Phobius"/>
    </source>
</evidence>
<keyword evidence="4" id="KW-1185">Reference proteome</keyword>
<sequence length="165" mass="18906">MNKKLLFLILLYITVIYLTLPVGRYAVNFLYSSVGKENLSIIMNALLLISVTGIVYVFKNRLKKLLILFPVIVLIGFLFITLDRPEERIHFLQYAILGVMFFKFFEFTDSVKRAFLSLFSVVVVGAVDETIQYFLPNRVGDLKDVMINSISGVLGVCIGRLYWFS</sequence>
<dbReference type="PaxDb" id="123214-PERMA_2009"/>
<keyword evidence="1" id="KW-1133">Transmembrane helix</keyword>
<proteinExistence type="predicted"/>
<reference evidence="3 4" key="1">
    <citation type="journal article" date="2009" name="J. Bacteriol.">
        <title>Complete and draft genome sequences of six members of the Aquificales.</title>
        <authorList>
            <person name="Reysenbach A.L."/>
            <person name="Hamamura N."/>
            <person name="Podar M."/>
            <person name="Griffiths E."/>
            <person name="Ferreira S."/>
            <person name="Hochstein R."/>
            <person name="Heidelberg J."/>
            <person name="Johnson J."/>
            <person name="Mead D."/>
            <person name="Pohorille A."/>
            <person name="Sarmiento M."/>
            <person name="Schweighofer K."/>
            <person name="Seshadri R."/>
            <person name="Voytek M.A."/>
        </authorList>
    </citation>
    <scope>NUCLEOTIDE SEQUENCE [LARGE SCALE GENOMIC DNA]</scope>
    <source>
        <strain evidence="4">DSM 14350 / EX-H1</strain>
    </source>
</reference>
<dbReference type="Pfam" id="PF04892">
    <property type="entry name" value="VanZ"/>
    <property type="match status" value="1"/>
</dbReference>
<dbReference type="EMBL" id="CP001230">
    <property type="protein sequence ID" value="ACO04557.1"/>
    <property type="molecule type" value="Genomic_DNA"/>
</dbReference>
<dbReference type="AlphaFoldDB" id="C0QSW6"/>
<gene>
    <name evidence="3" type="ordered locus">PERMA_2009</name>
</gene>
<feature type="transmembrane region" description="Helical" evidence="1">
    <location>
        <begin position="5"/>
        <end position="27"/>
    </location>
</feature>
<evidence type="ECO:0000313" key="3">
    <source>
        <dbReference type="EMBL" id="ACO04557.1"/>
    </source>
</evidence>
<name>C0QSW6_PERMH</name>
<accession>C0QSW6</accession>
<feature type="transmembrane region" description="Helical" evidence="1">
    <location>
        <begin position="39"/>
        <end position="58"/>
    </location>
</feature>
<feature type="domain" description="VanZ-like" evidence="2">
    <location>
        <begin position="54"/>
        <end position="160"/>
    </location>
</feature>
<dbReference type="Proteomes" id="UP000001366">
    <property type="component" value="Chromosome"/>
</dbReference>
<protein>
    <submittedName>
        <fullName evidence="3">Putative membrane protein</fullName>
    </submittedName>
</protein>
<feature type="transmembrane region" description="Helical" evidence="1">
    <location>
        <begin position="88"/>
        <end position="105"/>
    </location>
</feature>
<keyword evidence="1" id="KW-0812">Transmembrane</keyword>
<dbReference type="STRING" id="123214.PERMA_2009"/>
<dbReference type="InterPro" id="IPR006976">
    <property type="entry name" value="VanZ-like"/>
</dbReference>
<evidence type="ECO:0000259" key="2">
    <source>
        <dbReference type="Pfam" id="PF04892"/>
    </source>
</evidence>
<dbReference type="NCBIfam" id="NF037970">
    <property type="entry name" value="vanZ_1"/>
    <property type="match status" value="1"/>
</dbReference>
<dbReference type="HOGENOM" id="CLU_1446616_0_0_0"/>
<dbReference type="eggNOG" id="COG5652">
    <property type="taxonomic scope" value="Bacteria"/>
</dbReference>
<dbReference type="KEGG" id="pmx:PERMA_2009"/>